<dbReference type="GO" id="GO:0046872">
    <property type="term" value="F:metal ion binding"/>
    <property type="evidence" value="ECO:0007669"/>
    <property type="project" value="UniProtKB-KW"/>
</dbReference>
<dbReference type="PROSITE" id="PS51891">
    <property type="entry name" value="CENP_V_GFA"/>
    <property type="match status" value="1"/>
</dbReference>
<protein>
    <submittedName>
        <fullName evidence="5">Glutathione-dependent formaldehyde-activating Gfa</fullName>
    </submittedName>
</protein>
<evidence type="ECO:0000313" key="5">
    <source>
        <dbReference type="EMBL" id="ALV05211.1"/>
    </source>
</evidence>
<dbReference type="EMBL" id="CP013729">
    <property type="protein sequence ID" value="ALV05211.1"/>
    <property type="molecule type" value="Genomic_DNA"/>
</dbReference>
<dbReference type="GO" id="GO:0016846">
    <property type="term" value="F:carbon-sulfur lyase activity"/>
    <property type="evidence" value="ECO:0007669"/>
    <property type="project" value="InterPro"/>
</dbReference>
<evidence type="ECO:0000256" key="4">
    <source>
        <dbReference type="ARBA" id="ARBA00023239"/>
    </source>
</evidence>
<evidence type="ECO:0000313" key="6">
    <source>
        <dbReference type="Proteomes" id="UP000060699"/>
    </source>
</evidence>
<keyword evidence="4" id="KW-0456">Lyase</keyword>
<dbReference type="STRING" id="76731.RD2015_715"/>
<organism evidence="5 6">
    <name type="scientific">Roseateles depolymerans</name>
    <dbReference type="NCBI Taxonomy" id="76731"/>
    <lineage>
        <taxon>Bacteria</taxon>
        <taxon>Pseudomonadati</taxon>
        <taxon>Pseudomonadota</taxon>
        <taxon>Betaproteobacteria</taxon>
        <taxon>Burkholderiales</taxon>
        <taxon>Sphaerotilaceae</taxon>
        <taxon>Roseateles</taxon>
    </lineage>
</organism>
<dbReference type="AlphaFoldDB" id="A0A0U3MZ30"/>
<gene>
    <name evidence="5" type="ORF">RD2015_715</name>
</gene>
<evidence type="ECO:0000256" key="3">
    <source>
        <dbReference type="ARBA" id="ARBA00022833"/>
    </source>
</evidence>
<dbReference type="PANTHER" id="PTHR33337">
    <property type="entry name" value="GFA DOMAIN-CONTAINING PROTEIN"/>
    <property type="match status" value="1"/>
</dbReference>
<dbReference type="OrthoDB" id="327703at2"/>
<dbReference type="SUPFAM" id="SSF51316">
    <property type="entry name" value="Mss4-like"/>
    <property type="match status" value="1"/>
</dbReference>
<evidence type="ECO:0000256" key="1">
    <source>
        <dbReference type="ARBA" id="ARBA00005495"/>
    </source>
</evidence>
<dbReference type="KEGG" id="rdp:RD2015_715"/>
<keyword evidence="2" id="KW-0479">Metal-binding</keyword>
<dbReference type="RefSeq" id="WP_058933725.1">
    <property type="nucleotide sequence ID" value="NZ_CP013729.1"/>
</dbReference>
<dbReference type="InterPro" id="IPR011057">
    <property type="entry name" value="Mss4-like_sf"/>
</dbReference>
<dbReference type="InterPro" id="IPR006913">
    <property type="entry name" value="CENP-V/GFA"/>
</dbReference>
<name>A0A0U3MZ30_9BURK</name>
<keyword evidence="6" id="KW-1185">Reference proteome</keyword>
<accession>A0A0U3MZ30</accession>
<dbReference type="Pfam" id="PF04828">
    <property type="entry name" value="GFA"/>
    <property type="match status" value="1"/>
</dbReference>
<dbReference type="PATRIC" id="fig|76731.3.peg.726"/>
<dbReference type="Proteomes" id="UP000060699">
    <property type="component" value="Chromosome"/>
</dbReference>
<dbReference type="PANTHER" id="PTHR33337:SF40">
    <property type="entry name" value="CENP-V_GFA DOMAIN-CONTAINING PROTEIN-RELATED"/>
    <property type="match status" value="1"/>
</dbReference>
<dbReference type="Gene3D" id="3.90.1590.10">
    <property type="entry name" value="glutathione-dependent formaldehyde- activating enzyme (gfa)"/>
    <property type="match status" value="1"/>
</dbReference>
<sequence length="135" mass="15244">MDPKTGGCLCGDVRVIANGAPYRVGVCHCLDCRKHHGALFHASAIYPQSAVAISGDTREWAGRHFCVRCGSSVFARSGDEVEVSLGAFDEIDQFQPTYELWTVRRESWLPAFPLSRHYRHDRDNPGRYEDDDFRP</sequence>
<comment type="similarity">
    <text evidence="1">Belongs to the Gfa family.</text>
</comment>
<evidence type="ECO:0000256" key="2">
    <source>
        <dbReference type="ARBA" id="ARBA00022723"/>
    </source>
</evidence>
<proteinExistence type="inferred from homology"/>
<keyword evidence="3" id="KW-0862">Zinc</keyword>
<reference evidence="5 6" key="1">
    <citation type="submission" date="2015-12" db="EMBL/GenBank/DDBJ databases">
        <title>Complete genome of Roseateles depolymerans KCTC 42856.</title>
        <authorList>
            <person name="Kim K.M."/>
        </authorList>
    </citation>
    <scope>NUCLEOTIDE SEQUENCE [LARGE SCALE GENOMIC DNA]</scope>
    <source>
        <strain evidence="5 6">KCTC 42856</strain>
    </source>
</reference>